<evidence type="ECO:0000313" key="2">
    <source>
        <dbReference type="EMBL" id="KIJ39123.1"/>
    </source>
</evidence>
<reference evidence="2 3" key="1">
    <citation type="submission" date="2014-06" db="EMBL/GenBank/DDBJ databases">
        <title>Evolutionary Origins and Diversification of the Mycorrhizal Mutualists.</title>
        <authorList>
            <consortium name="DOE Joint Genome Institute"/>
            <consortium name="Mycorrhizal Genomics Consortium"/>
            <person name="Kohler A."/>
            <person name="Kuo A."/>
            <person name="Nagy L.G."/>
            <person name="Floudas D."/>
            <person name="Copeland A."/>
            <person name="Barry K.W."/>
            <person name="Cichocki N."/>
            <person name="Veneault-Fourrey C."/>
            <person name="LaButti K."/>
            <person name="Lindquist E.A."/>
            <person name="Lipzen A."/>
            <person name="Lundell T."/>
            <person name="Morin E."/>
            <person name="Murat C."/>
            <person name="Riley R."/>
            <person name="Ohm R."/>
            <person name="Sun H."/>
            <person name="Tunlid A."/>
            <person name="Henrissat B."/>
            <person name="Grigoriev I.V."/>
            <person name="Hibbett D.S."/>
            <person name="Martin F."/>
        </authorList>
    </citation>
    <scope>NUCLEOTIDE SEQUENCE [LARGE SCALE GENOMIC DNA]</scope>
    <source>
        <strain evidence="2 3">SS14</strain>
    </source>
</reference>
<dbReference type="AlphaFoldDB" id="A0A0C9U7X9"/>
<proteinExistence type="predicted"/>
<keyword evidence="3" id="KW-1185">Reference proteome</keyword>
<protein>
    <submittedName>
        <fullName evidence="2">Unplaced genomic scaffold SPHSTscaffold_79, whole genome shotgun sequence</fullName>
    </submittedName>
</protein>
<evidence type="ECO:0000313" key="3">
    <source>
        <dbReference type="Proteomes" id="UP000054279"/>
    </source>
</evidence>
<accession>A0A0C9U7X9</accession>
<name>A0A0C9U7X9_SPHS4</name>
<dbReference type="Proteomes" id="UP000054279">
    <property type="component" value="Unassembled WGS sequence"/>
</dbReference>
<dbReference type="HOGENOM" id="CLU_1887105_0_0_1"/>
<feature type="region of interest" description="Disordered" evidence="1">
    <location>
        <begin position="35"/>
        <end position="82"/>
    </location>
</feature>
<feature type="compositionally biased region" description="Polar residues" evidence="1">
    <location>
        <begin position="60"/>
        <end position="73"/>
    </location>
</feature>
<gene>
    <name evidence="2" type="ORF">M422DRAFT_258003</name>
</gene>
<sequence length="135" mass="14922">MFPLFLISPCCTTRHRHRTHPPTSIRTNRTLLPTAQSQSRIRNLPLRPSSLHPTPALVPSLTQTPLPTNSNQNLPSSPIPLPLPAPSHSSSFLFTPICVGILPLCMLSAFRSISSRTFRTSPPPTHVPHQKDQTK</sequence>
<organism evidence="2 3">
    <name type="scientific">Sphaerobolus stellatus (strain SS14)</name>
    <dbReference type="NCBI Taxonomy" id="990650"/>
    <lineage>
        <taxon>Eukaryota</taxon>
        <taxon>Fungi</taxon>
        <taxon>Dikarya</taxon>
        <taxon>Basidiomycota</taxon>
        <taxon>Agaricomycotina</taxon>
        <taxon>Agaricomycetes</taxon>
        <taxon>Phallomycetidae</taxon>
        <taxon>Geastrales</taxon>
        <taxon>Sphaerobolaceae</taxon>
        <taxon>Sphaerobolus</taxon>
    </lineage>
</organism>
<feature type="region of interest" description="Disordered" evidence="1">
    <location>
        <begin position="116"/>
        <end position="135"/>
    </location>
</feature>
<dbReference type="EMBL" id="KN837154">
    <property type="protein sequence ID" value="KIJ39123.1"/>
    <property type="molecule type" value="Genomic_DNA"/>
</dbReference>
<evidence type="ECO:0000256" key="1">
    <source>
        <dbReference type="SAM" id="MobiDB-lite"/>
    </source>
</evidence>